<proteinExistence type="predicted"/>
<reference evidence="3" key="1">
    <citation type="submission" date="2014-09" db="EMBL/GenBank/DDBJ databases">
        <title>Vibrio variabilis JCM 19239. (C206) whole genome shotgun sequence.</title>
        <authorList>
            <person name="Sawabe T."/>
            <person name="Meirelles P."/>
            <person name="Nakanishi M."/>
            <person name="Sayaka M."/>
            <person name="Hattori M."/>
            <person name="Ohkuma M."/>
        </authorList>
    </citation>
    <scope>NUCLEOTIDE SEQUENCE [LARGE SCALE GENOMIC DNA]</scope>
    <source>
        <strain evidence="3">JCM 19239</strain>
    </source>
</reference>
<dbReference type="EMBL" id="BBMS01000033">
    <property type="protein sequence ID" value="GAL27751.1"/>
    <property type="molecule type" value="Genomic_DNA"/>
</dbReference>
<gene>
    <name evidence="2" type="ORF">JCM19239_1472</name>
</gene>
<accession>A0ABQ0JG58</accession>
<sequence length="39" mass="4304">MWAAPAPPPSPPEPKGEIKPVNPSEFKLSDLYIKQGDDR</sequence>
<evidence type="ECO:0000313" key="2">
    <source>
        <dbReference type="EMBL" id="GAL27751.1"/>
    </source>
</evidence>
<dbReference type="Proteomes" id="UP000029223">
    <property type="component" value="Unassembled WGS sequence"/>
</dbReference>
<feature type="compositionally biased region" description="Pro residues" evidence="1">
    <location>
        <begin position="1"/>
        <end position="13"/>
    </location>
</feature>
<reference evidence="3" key="2">
    <citation type="submission" date="2014-09" db="EMBL/GenBank/DDBJ databases">
        <authorList>
            <consortium name="NBRP consortium"/>
            <person name="Sawabe T."/>
            <person name="Meirelles P."/>
            <person name="Nakanishi M."/>
            <person name="Sayaka M."/>
            <person name="Hattori M."/>
            <person name="Ohkuma M."/>
        </authorList>
    </citation>
    <scope>NUCLEOTIDE SEQUENCE [LARGE SCALE GENOMIC DNA]</scope>
    <source>
        <strain evidence="3">JCM 19239</strain>
    </source>
</reference>
<evidence type="ECO:0000256" key="1">
    <source>
        <dbReference type="SAM" id="MobiDB-lite"/>
    </source>
</evidence>
<name>A0ABQ0JG58_9VIBR</name>
<comment type="caution">
    <text evidence="2">The sequence shown here is derived from an EMBL/GenBank/DDBJ whole genome shotgun (WGS) entry which is preliminary data.</text>
</comment>
<feature type="region of interest" description="Disordered" evidence="1">
    <location>
        <begin position="1"/>
        <end position="39"/>
    </location>
</feature>
<organism evidence="2 3">
    <name type="scientific">Vibrio variabilis</name>
    <dbReference type="NCBI Taxonomy" id="990271"/>
    <lineage>
        <taxon>Bacteria</taxon>
        <taxon>Pseudomonadati</taxon>
        <taxon>Pseudomonadota</taxon>
        <taxon>Gammaproteobacteria</taxon>
        <taxon>Vibrionales</taxon>
        <taxon>Vibrionaceae</taxon>
        <taxon>Vibrio</taxon>
    </lineage>
</organism>
<evidence type="ECO:0000313" key="3">
    <source>
        <dbReference type="Proteomes" id="UP000029223"/>
    </source>
</evidence>
<protein>
    <submittedName>
        <fullName evidence="2">Uncharacterized protein</fullName>
    </submittedName>
</protein>
<keyword evidence="3" id="KW-1185">Reference proteome</keyword>